<comment type="caution">
    <text evidence="22">The sequence shown here is derived from an EMBL/GenBank/DDBJ whole genome shotgun (WGS) entry which is preliminary data.</text>
</comment>
<keyword evidence="15 19" id="KW-0520">NAD</keyword>
<dbReference type="GO" id="GO:0004399">
    <property type="term" value="F:histidinol dehydrogenase activity"/>
    <property type="evidence" value="ECO:0007669"/>
    <property type="project" value="UniProtKB-UniRule"/>
</dbReference>
<evidence type="ECO:0000256" key="10">
    <source>
        <dbReference type="ARBA" id="ARBA00022741"/>
    </source>
</evidence>
<evidence type="ECO:0000256" key="3">
    <source>
        <dbReference type="ARBA" id="ARBA00001947"/>
    </source>
</evidence>
<dbReference type="Gene3D" id="1.10.287.1080">
    <property type="entry name" value="MazG-like"/>
    <property type="match status" value="1"/>
</dbReference>
<dbReference type="eggNOG" id="KOG2697">
    <property type="taxonomic scope" value="Eukaryota"/>
</dbReference>
<comment type="similarity">
    <text evidence="7 19">In the C-terminal section; belongs to the histidinol dehydrogenase family.</text>
</comment>
<feature type="region of interest" description="Disordered" evidence="20">
    <location>
        <begin position="382"/>
        <end position="403"/>
    </location>
</feature>
<keyword evidence="14 19" id="KW-0560">Oxidoreductase</keyword>
<evidence type="ECO:0000256" key="7">
    <source>
        <dbReference type="ARBA" id="ARBA00008260"/>
    </source>
</evidence>
<dbReference type="InParanoid" id="K0KWP3"/>
<dbReference type="PROSITE" id="PS00611">
    <property type="entry name" value="HISOL_DEHYDROGENASE"/>
    <property type="match status" value="1"/>
</dbReference>
<keyword evidence="13 19" id="KW-0067">ATP-binding</keyword>
<comment type="pathway">
    <text evidence="6">Amino-acid biosynthesis; L-histidine biosynthesis; L-histidine from 5-phospho-alpha-D-ribose 1-diphosphate: step 2/9.</text>
</comment>
<dbReference type="SUPFAM" id="SSF141734">
    <property type="entry name" value="HisI-like"/>
    <property type="match status" value="1"/>
</dbReference>
<dbReference type="NCBIfam" id="TIGR03188">
    <property type="entry name" value="histidine_hisI"/>
    <property type="match status" value="1"/>
</dbReference>
<dbReference type="FunFam" id="3.10.20.810:FF:000002">
    <property type="entry name" value="Histidine biosynthesis trifunctional protein"/>
    <property type="match status" value="1"/>
</dbReference>
<evidence type="ECO:0000256" key="4">
    <source>
        <dbReference type="ARBA" id="ARBA00004940"/>
    </source>
</evidence>
<dbReference type="Gene3D" id="1.20.5.1300">
    <property type="match status" value="1"/>
</dbReference>
<dbReference type="GO" id="GO:0000105">
    <property type="term" value="P:L-histidine biosynthetic process"/>
    <property type="evidence" value="ECO:0007669"/>
    <property type="project" value="UniProtKB-UniRule"/>
</dbReference>
<keyword evidence="10 19" id="KW-0547">Nucleotide-binding</keyword>
<keyword evidence="16 19" id="KW-0368">Histidine biosynthesis</keyword>
<evidence type="ECO:0000256" key="16">
    <source>
        <dbReference type="ARBA" id="ARBA00023102"/>
    </source>
</evidence>
<keyword evidence="12" id="KW-0862">Zinc</keyword>
<evidence type="ECO:0000256" key="18">
    <source>
        <dbReference type="ARBA" id="ARBA00049489"/>
    </source>
</evidence>
<dbReference type="UniPathway" id="UPA00031">
    <property type="reaction ID" value="UER00007"/>
</dbReference>
<reference evidence="22 23" key="1">
    <citation type="journal article" date="2012" name="Eukaryot. Cell">
        <title>Draft genome sequence of Wickerhamomyces ciferrii NRRL Y-1031 F-60-10.</title>
        <authorList>
            <person name="Schneider J."/>
            <person name="Andrea H."/>
            <person name="Blom J."/>
            <person name="Jaenicke S."/>
            <person name="Ruckert C."/>
            <person name="Schorsch C."/>
            <person name="Szczepanowski R."/>
            <person name="Farwick M."/>
            <person name="Goesmann A."/>
            <person name="Puhler A."/>
            <person name="Schaffer S."/>
            <person name="Tauch A."/>
            <person name="Kohler T."/>
            <person name="Brinkrolf K."/>
        </authorList>
    </citation>
    <scope>NUCLEOTIDE SEQUENCE [LARGE SCALE GENOMIC DNA]</scope>
    <source>
        <strain evidence="23">ATCC 14091 / BCRC 22168 / CBS 111 / JCM 3599 / NBRC 0793 / NRRL Y-1031 F-60-10</strain>
    </source>
</reference>
<keyword evidence="11 19" id="KW-0378">Hydrolase</keyword>
<evidence type="ECO:0000256" key="8">
    <source>
        <dbReference type="ARBA" id="ARBA00022605"/>
    </source>
</evidence>
<dbReference type="GO" id="GO:0004635">
    <property type="term" value="F:phosphoribosyl-AMP cyclohydrolase activity"/>
    <property type="evidence" value="ECO:0007669"/>
    <property type="project" value="UniProtKB-UniRule"/>
</dbReference>
<dbReference type="Pfam" id="PF01502">
    <property type="entry name" value="PRA-CH"/>
    <property type="match status" value="1"/>
</dbReference>
<dbReference type="EC" id="3.6.1.31" evidence="19"/>
<dbReference type="Pfam" id="PF01503">
    <property type="entry name" value="PRA-PH"/>
    <property type="match status" value="1"/>
</dbReference>
<dbReference type="EC" id="3.5.4.19" evidence="19"/>
<dbReference type="AlphaFoldDB" id="K0KWP3"/>
<dbReference type="FunCoup" id="K0KWP3">
    <property type="interactions" value="381"/>
</dbReference>
<feature type="domain" description="Phosphoribosyl-AMP cyclohydrolase" evidence="21">
    <location>
        <begin position="208"/>
        <end position="279"/>
    </location>
</feature>
<dbReference type="InterPro" id="IPR001692">
    <property type="entry name" value="Histidinol_DH_CS"/>
</dbReference>
<keyword evidence="23" id="KW-1185">Reference proteome</keyword>
<dbReference type="NCBIfam" id="TIGR00069">
    <property type="entry name" value="hisD"/>
    <property type="match status" value="1"/>
</dbReference>
<comment type="catalytic activity">
    <reaction evidence="1 19">
        <text>1-(5-phospho-beta-D-ribosyl)-5'-AMP + H2O = 1-(5-phospho-beta-D-ribosyl)-5-[(5-phospho-beta-D-ribosylamino)methylideneamino]imidazole-4-carboxamide</text>
        <dbReference type="Rhea" id="RHEA:20049"/>
        <dbReference type="ChEBI" id="CHEBI:15377"/>
        <dbReference type="ChEBI" id="CHEBI:58435"/>
        <dbReference type="ChEBI" id="CHEBI:59457"/>
        <dbReference type="EC" id="3.5.4.19"/>
    </reaction>
</comment>
<keyword evidence="17" id="KW-0511">Multifunctional enzyme</keyword>
<dbReference type="CDD" id="cd11546">
    <property type="entry name" value="NTP-PPase_His4"/>
    <property type="match status" value="1"/>
</dbReference>
<dbReference type="PANTHER" id="PTHR21256:SF2">
    <property type="entry name" value="HISTIDINE BIOSYNTHESIS TRIFUNCTIONAL PROTEIN"/>
    <property type="match status" value="1"/>
</dbReference>
<dbReference type="FunFam" id="1.10.287.1080:FF:000002">
    <property type="entry name" value="Histidine biosynthesis bifunctional protein HisIE"/>
    <property type="match status" value="1"/>
</dbReference>
<evidence type="ECO:0000313" key="22">
    <source>
        <dbReference type="EMBL" id="CCH46447.1"/>
    </source>
</evidence>
<evidence type="ECO:0000256" key="19">
    <source>
        <dbReference type="PIRNR" id="PIRNR001257"/>
    </source>
</evidence>
<dbReference type="Pfam" id="PF00815">
    <property type="entry name" value="Histidinol_dh"/>
    <property type="match status" value="1"/>
</dbReference>
<dbReference type="PRINTS" id="PR00083">
    <property type="entry name" value="HOLDHDRGNASE"/>
</dbReference>
<evidence type="ECO:0000256" key="2">
    <source>
        <dbReference type="ARBA" id="ARBA00001460"/>
    </source>
</evidence>
<dbReference type="GO" id="GO:0046872">
    <property type="term" value="F:metal ion binding"/>
    <property type="evidence" value="ECO:0007669"/>
    <property type="project" value="UniProtKB-KW"/>
</dbReference>
<dbReference type="SUPFAM" id="SSF53720">
    <property type="entry name" value="ALDH-like"/>
    <property type="match status" value="1"/>
</dbReference>
<dbReference type="STRING" id="1206466.K0KWP3"/>
<evidence type="ECO:0000256" key="9">
    <source>
        <dbReference type="ARBA" id="ARBA00022723"/>
    </source>
</evidence>
<accession>K0KWP3</accession>
<dbReference type="HAMAP" id="MF_01024">
    <property type="entry name" value="HisD"/>
    <property type="match status" value="1"/>
</dbReference>
<dbReference type="GO" id="GO:0005829">
    <property type="term" value="C:cytosol"/>
    <property type="evidence" value="ECO:0007669"/>
    <property type="project" value="TreeGrafter"/>
</dbReference>
<dbReference type="InterPro" id="IPR002496">
    <property type="entry name" value="PRib_AMP_CycHydrolase_dom"/>
</dbReference>
<dbReference type="InterPro" id="IPR038019">
    <property type="entry name" value="PRib_AMP_CycHydrolase_sf"/>
</dbReference>
<dbReference type="GO" id="GO:0004636">
    <property type="term" value="F:phosphoribosyl-ATP diphosphatase activity"/>
    <property type="evidence" value="ECO:0007669"/>
    <property type="project" value="UniProtKB-UniRule"/>
</dbReference>
<evidence type="ECO:0000256" key="6">
    <source>
        <dbReference type="ARBA" id="ARBA00005204"/>
    </source>
</evidence>
<dbReference type="HOGENOM" id="CLU_006732_0_0_1"/>
<gene>
    <name evidence="22" type="primary">HIS2</name>
    <name evidence="22" type="ORF">BN7_6041</name>
</gene>
<comment type="cofactor">
    <cofactor evidence="3">
        <name>Zn(2+)</name>
        <dbReference type="ChEBI" id="CHEBI:29105"/>
    </cofactor>
</comment>
<dbReference type="EC" id="1.1.1.23" evidence="19"/>
<dbReference type="PANTHER" id="PTHR21256">
    <property type="entry name" value="HISTIDINOL DEHYDROGENASE HDH"/>
    <property type="match status" value="1"/>
</dbReference>
<evidence type="ECO:0000256" key="17">
    <source>
        <dbReference type="ARBA" id="ARBA00023268"/>
    </source>
</evidence>
<dbReference type="FunFam" id="3.40.50.1980:FF:000001">
    <property type="entry name" value="Histidinol dehydrogenase"/>
    <property type="match status" value="1"/>
</dbReference>
<comment type="pathway">
    <text evidence="4">Amino-acid biosynthesis; L-histidine biosynthesis; L-histidine from 5-phospho-alpha-D-ribose 1-diphosphate: step 9/9.</text>
</comment>
<dbReference type="InterPro" id="IPR021130">
    <property type="entry name" value="PRib-ATP_PPHydrolase-like"/>
</dbReference>
<dbReference type="Proteomes" id="UP000009328">
    <property type="component" value="Unassembled WGS sequence"/>
</dbReference>
<dbReference type="EMBL" id="CAIF01000246">
    <property type="protein sequence ID" value="CCH46447.1"/>
    <property type="molecule type" value="Genomic_DNA"/>
</dbReference>
<dbReference type="InterPro" id="IPR012131">
    <property type="entry name" value="Hstdl_DH"/>
</dbReference>
<dbReference type="GO" id="GO:0051287">
    <property type="term" value="F:NAD binding"/>
    <property type="evidence" value="ECO:0007669"/>
    <property type="project" value="UniProtKB-UniRule"/>
</dbReference>
<comment type="catalytic activity">
    <reaction evidence="2 19">
        <text>1-(5-phospho-beta-D-ribosyl)-ATP + H2O = 1-(5-phospho-beta-D-ribosyl)-5'-AMP + diphosphate + H(+)</text>
        <dbReference type="Rhea" id="RHEA:22828"/>
        <dbReference type="ChEBI" id="CHEBI:15377"/>
        <dbReference type="ChEBI" id="CHEBI:15378"/>
        <dbReference type="ChEBI" id="CHEBI:33019"/>
        <dbReference type="ChEBI" id="CHEBI:59457"/>
        <dbReference type="ChEBI" id="CHEBI:73183"/>
        <dbReference type="EC" id="3.6.1.31"/>
    </reaction>
</comment>
<evidence type="ECO:0000256" key="13">
    <source>
        <dbReference type="ARBA" id="ARBA00022840"/>
    </source>
</evidence>
<evidence type="ECO:0000313" key="23">
    <source>
        <dbReference type="Proteomes" id="UP000009328"/>
    </source>
</evidence>
<dbReference type="PIRSF" id="PIRSF001257">
    <property type="entry name" value="His_trifunctional"/>
    <property type="match status" value="1"/>
</dbReference>
<dbReference type="Gene3D" id="3.40.50.1980">
    <property type="entry name" value="Nitrogenase molybdenum iron protein domain"/>
    <property type="match status" value="2"/>
</dbReference>
<protein>
    <recommendedName>
        <fullName evidence="19">Histidine biosynthesis trifunctional protein</fullName>
    </recommendedName>
    <domain>
        <recommendedName>
            <fullName evidence="19">Phosphoribosyl-AMP cyclohydrolase</fullName>
            <ecNumber evidence="19">3.5.4.19</ecNumber>
        </recommendedName>
    </domain>
    <domain>
        <recommendedName>
            <fullName evidence="19">Phosphoribosyl-ATP pyrophosphohydrolase</fullName>
            <ecNumber evidence="19">3.6.1.31</ecNumber>
        </recommendedName>
    </domain>
    <domain>
        <recommendedName>
            <fullName evidence="19">Histidinol dehydrogenase</fullName>
            <shortName evidence="19">HDH</shortName>
            <ecNumber evidence="19">1.1.1.23</ecNumber>
        </recommendedName>
    </domain>
</protein>
<dbReference type="InterPro" id="IPR008179">
    <property type="entry name" value="HisE"/>
</dbReference>
<dbReference type="GO" id="GO:0005524">
    <property type="term" value="F:ATP binding"/>
    <property type="evidence" value="ECO:0007669"/>
    <property type="project" value="UniProtKB-UniRule"/>
</dbReference>
<evidence type="ECO:0000259" key="21">
    <source>
        <dbReference type="Pfam" id="PF01502"/>
    </source>
</evidence>
<keyword evidence="8 19" id="KW-0028">Amino-acid biosynthesis</keyword>
<dbReference type="InterPro" id="IPR016161">
    <property type="entry name" value="Ald_DH/histidinol_DH"/>
</dbReference>
<dbReference type="FunFam" id="1.20.5.1300:FF:000002">
    <property type="entry name" value="Histidinol dehydrogenase, chloroplastic"/>
    <property type="match status" value="1"/>
</dbReference>
<evidence type="ECO:0000256" key="5">
    <source>
        <dbReference type="ARBA" id="ARBA00005169"/>
    </source>
</evidence>
<dbReference type="CDD" id="cd06572">
    <property type="entry name" value="Histidinol_dh"/>
    <property type="match status" value="1"/>
</dbReference>
<dbReference type="Gene3D" id="3.10.20.810">
    <property type="entry name" value="Phosphoribosyl-AMP cyclohydrolase"/>
    <property type="match status" value="1"/>
</dbReference>
<sequence>MPFPVLPVFYAGSSQEEISKLSVTGSALFRLKDESELSIITSNTSFIKNSTISIEFESKIEISKIIELLNNGVSKIFGDLTYSKELIEAGIPSSRIGLKLNSTKEISENESFNSYILPSSEPLGDLKSASNNGKKNIYISLSESSTVTINSLAASNLIPIIDAKELTTEKDSSKTSISDLFINSLTTDRKDGLFTTLVTDIHNHSLGLVYSSKESISEAIRTKTGVYQSRRHGLWYKGATSGATQELIKLDKDCDGDCLKFVVKQSGVGFCHLEQDSCFGDISGLTRLEKTLTDRLQNAPEGSYTKRLFTDEKLLVAKIKEEAEELTEAETKEDIAWEAADLFYFALTRCVKNGVSLEDIERNLDLKGLKITRRKGDAKSKFIEQQEEVKKETKPTPTPAKKEEIEDPNEKILMGVVDTKTASEEEIEDALKRPVQKTSEIMKLVNPIVDNVRQKGDEALLEYTAKFDGVKLSSPIIKAPFDPKSYEITQELKDAIDISIENVHKFHKAQLQDQTLHVETQPGIVCSRFARPIESVGLYVPGGTAVLPSTTLMLGVPAQVAGCKNIIIASPPRKDGSISPEVVYIAHKIGASAIVLAGGAQAVAAMAYGTQTIPKVDKILGPGNQFVTAAKMYVQNDTSALCSIDMPAGPSEVLVVADKKADPDFVASDLLSQAEHGIDSQVILIGIDLSSDDLKAIEDSVHEQALKLPRVDIVRKCIKHSTTLLVSTVDEAFDLSNKYAPEHLILQIENAKNYISKVFNAGSVFVGAYSPESLGDYSSGTNHTLPTYGYAKMYSGVNTATFQKFITSQDVTPEGLKNIGHAVMSIAKVEGLDAHRNAVKIRMEKLGLLDKDFV</sequence>
<evidence type="ECO:0000256" key="11">
    <source>
        <dbReference type="ARBA" id="ARBA00022801"/>
    </source>
</evidence>
<evidence type="ECO:0000256" key="20">
    <source>
        <dbReference type="SAM" id="MobiDB-lite"/>
    </source>
</evidence>
<proteinExistence type="inferred from homology"/>
<comment type="pathway">
    <text evidence="5">Amino-acid biosynthesis; L-histidine biosynthesis; L-histidine from 5-phospho-alpha-D-ribose 1-diphosphate: step 3/9.</text>
</comment>
<organism evidence="22 23">
    <name type="scientific">Wickerhamomyces ciferrii (strain ATCC 14091 / BCRC 22168 / CBS 111 / JCM 3599 / NBRC 0793 / NRRL Y-1031 F-60-10)</name>
    <name type="common">Yeast</name>
    <name type="synonym">Pichia ciferrii</name>
    <dbReference type="NCBI Taxonomy" id="1206466"/>
    <lineage>
        <taxon>Eukaryota</taxon>
        <taxon>Fungi</taxon>
        <taxon>Dikarya</taxon>
        <taxon>Ascomycota</taxon>
        <taxon>Saccharomycotina</taxon>
        <taxon>Saccharomycetes</taxon>
        <taxon>Phaffomycetales</taxon>
        <taxon>Wickerhamomycetaceae</taxon>
        <taxon>Wickerhamomyces</taxon>
    </lineage>
</organism>
<dbReference type="eggNOG" id="KOG4311">
    <property type="taxonomic scope" value="Eukaryota"/>
</dbReference>
<dbReference type="FunFam" id="3.40.50.1980:FF:000050">
    <property type="entry name" value="Histidine biosynthesis trifunctional protein"/>
    <property type="match status" value="1"/>
</dbReference>
<keyword evidence="9" id="KW-0479">Metal-binding</keyword>
<evidence type="ECO:0000256" key="14">
    <source>
        <dbReference type="ARBA" id="ARBA00023002"/>
    </source>
</evidence>
<dbReference type="InterPro" id="IPR016298">
    <property type="entry name" value="Histidine_synth_trifunct"/>
</dbReference>
<evidence type="ECO:0000256" key="15">
    <source>
        <dbReference type="ARBA" id="ARBA00023027"/>
    </source>
</evidence>
<name>K0KWP3_WICCF</name>
<evidence type="ECO:0000256" key="12">
    <source>
        <dbReference type="ARBA" id="ARBA00022833"/>
    </source>
</evidence>
<evidence type="ECO:0000256" key="1">
    <source>
        <dbReference type="ARBA" id="ARBA00000024"/>
    </source>
</evidence>
<comment type="catalytic activity">
    <reaction evidence="18 19">
        <text>L-histidinol + 2 NAD(+) + H2O = L-histidine + 2 NADH + 3 H(+)</text>
        <dbReference type="Rhea" id="RHEA:20641"/>
        <dbReference type="ChEBI" id="CHEBI:15377"/>
        <dbReference type="ChEBI" id="CHEBI:15378"/>
        <dbReference type="ChEBI" id="CHEBI:57540"/>
        <dbReference type="ChEBI" id="CHEBI:57595"/>
        <dbReference type="ChEBI" id="CHEBI:57699"/>
        <dbReference type="ChEBI" id="CHEBI:57945"/>
        <dbReference type="EC" id="1.1.1.23"/>
    </reaction>
</comment>
<dbReference type="SUPFAM" id="SSF101386">
    <property type="entry name" value="all-alpha NTP pyrophosphatases"/>
    <property type="match status" value="1"/>
</dbReference>